<dbReference type="SUPFAM" id="SSF48350">
    <property type="entry name" value="GTPase activation domain, GAP"/>
    <property type="match status" value="1"/>
</dbReference>
<sequence length="238" mass="27779">RSKRSSMRDRDRTKVIPEIYLTRLLSMKGILQKFVDDFFRVVLSTSRPVPPAVKYFFDFLDEAAERHGIEDPETIHIWKTNSLPLRFWVNILKNPNFVFDVQVSDIVDASLSVIAQTFMDSCTTQEQKLGRDSPINKLLYAREISGYKKMVEKYYADIRQMVPVRDEDMRTELSEESQNNSNDLNSMVALHELYTYVNKYYDQEVYLPLQNCPKFTLTEMDFATSSLAPWLAGKTTKK</sequence>
<dbReference type="Ensembl" id="ENSPMAT00000007728.1">
    <property type="protein sequence ID" value="ENSPMAP00000007694.1"/>
    <property type="gene ID" value="ENSPMAG00000006984.1"/>
</dbReference>
<reference evidence="2" key="1">
    <citation type="submission" date="2025-08" db="UniProtKB">
        <authorList>
            <consortium name="Ensembl"/>
        </authorList>
    </citation>
    <scope>IDENTIFICATION</scope>
</reference>
<dbReference type="GO" id="GO:0017154">
    <property type="term" value="F:semaphorin receptor activity"/>
    <property type="evidence" value="ECO:0007669"/>
    <property type="project" value="InterPro"/>
</dbReference>
<protein>
    <recommendedName>
        <fullName evidence="1">Plexin cytoplasmic RasGAP domain-containing protein</fullName>
    </recommendedName>
</protein>
<reference evidence="2" key="2">
    <citation type="submission" date="2025-09" db="UniProtKB">
        <authorList>
            <consortium name="Ensembl"/>
        </authorList>
    </citation>
    <scope>IDENTIFICATION</scope>
</reference>
<dbReference type="PANTHER" id="PTHR22625">
    <property type="entry name" value="PLEXIN"/>
    <property type="match status" value="1"/>
</dbReference>
<feature type="domain" description="Plexin cytoplasmic RasGAP" evidence="1">
    <location>
        <begin position="5"/>
        <end position="203"/>
    </location>
</feature>
<dbReference type="InterPro" id="IPR008936">
    <property type="entry name" value="Rho_GTPase_activation_prot"/>
</dbReference>
<dbReference type="GeneTree" id="ENSGT01150000286928"/>
<dbReference type="GO" id="GO:0050772">
    <property type="term" value="P:positive regulation of axonogenesis"/>
    <property type="evidence" value="ECO:0007669"/>
    <property type="project" value="TreeGrafter"/>
</dbReference>
<dbReference type="OMA" id="WICHTVC"/>
<dbReference type="PANTHER" id="PTHR22625:SF36">
    <property type="entry name" value="PLEXIN-B1"/>
    <property type="match status" value="1"/>
</dbReference>
<dbReference type="STRING" id="7757.ENSPMAP00000007694"/>
<dbReference type="InterPro" id="IPR031148">
    <property type="entry name" value="Plexin"/>
</dbReference>
<dbReference type="InterPro" id="IPR013548">
    <property type="entry name" value="Plexin_cytoplasmic_RasGAP_dom"/>
</dbReference>
<evidence type="ECO:0000259" key="1">
    <source>
        <dbReference type="Pfam" id="PF08337"/>
    </source>
</evidence>
<dbReference type="HOGENOM" id="CLU_004205_1_0_1"/>
<evidence type="ECO:0000313" key="2">
    <source>
        <dbReference type="Ensembl" id="ENSPMAP00000007694.1"/>
    </source>
</evidence>
<dbReference type="Gene3D" id="1.10.506.10">
    <property type="entry name" value="GTPase Activation - p120gap, domain 1"/>
    <property type="match status" value="1"/>
</dbReference>
<dbReference type="GO" id="GO:0005886">
    <property type="term" value="C:plasma membrane"/>
    <property type="evidence" value="ECO:0007669"/>
    <property type="project" value="TreeGrafter"/>
</dbReference>
<dbReference type="GO" id="GO:0030334">
    <property type="term" value="P:regulation of cell migration"/>
    <property type="evidence" value="ECO:0007669"/>
    <property type="project" value="TreeGrafter"/>
</dbReference>
<name>S4RR58_PETMA</name>
<organism evidence="2">
    <name type="scientific">Petromyzon marinus</name>
    <name type="common">Sea lamprey</name>
    <dbReference type="NCBI Taxonomy" id="7757"/>
    <lineage>
        <taxon>Eukaryota</taxon>
        <taxon>Metazoa</taxon>
        <taxon>Chordata</taxon>
        <taxon>Craniata</taxon>
        <taxon>Vertebrata</taxon>
        <taxon>Cyclostomata</taxon>
        <taxon>Hyperoartia</taxon>
        <taxon>Petromyzontiformes</taxon>
        <taxon>Petromyzontidae</taxon>
        <taxon>Petromyzon</taxon>
    </lineage>
</organism>
<accession>S4RR58</accession>
<dbReference type="Pfam" id="PF08337">
    <property type="entry name" value="Plexin_cytopl"/>
    <property type="match status" value="1"/>
</dbReference>
<dbReference type="GO" id="GO:0008360">
    <property type="term" value="P:regulation of cell shape"/>
    <property type="evidence" value="ECO:0007669"/>
    <property type="project" value="TreeGrafter"/>
</dbReference>
<proteinExistence type="predicted"/>
<dbReference type="GO" id="GO:0007162">
    <property type="term" value="P:negative regulation of cell adhesion"/>
    <property type="evidence" value="ECO:0007669"/>
    <property type="project" value="TreeGrafter"/>
</dbReference>
<dbReference type="GO" id="GO:0002116">
    <property type="term" value="C:semaphorin receptor complex"/>
    <property type="evidence" value="ECO:0007669"/>
    <property type="project" value="TreeGrafter"/>
</dbReference>
<dbReference type="AlphaFoldDB" id="S4RR58"/>